<dbReference type="RefSeq" id="WP_371837687.1">
    <property type="nucleotide sequence ID" value="NZ_JBGMEK010000005.1"/>
</dbReference>
<sequence length="201" mass="23066">MSSIKEVLTFWFGSPALDFTPTKVQRQRWFAATPELDLEIQQDFSEITDQALEGELNHWRQTLQGELALILLCDQFARNIYRGNDQAFAGDPLALDITEGILRRGDTRSLGLFQQIFVGMPLEHSEKLPMQRRSVAYFGQLQREYRGDQSVAPYLATHYRYALAHEAVIEQFGRYPHRNAALGRESTKEELQWLAQGGGFK</sequence>
<dbReference type="InterPro" id="IPR011990">
    <property type="entry name" value="TPR-like_helical_dom_sf"/>
</dbReference>
<dbReference type="EMBL" id="JBGMEK010000005">
    <property type="protein sequence ID" value="MFA0810074.1"/>
    <property type="molecule type" value="Genomic_DNA"/>
</dbReference>
<dbReference type="Pfam" id="PF06041">
    <property type="entry name" value="DUF924"/>
    <property type="match status" value="1"/>
</dbReference>
<evidence type="ECO:0000313" key="1">
    <source>
        <dbReference type="EMBL" id="MFA0810074.1"/>
    </source>
</evidence>
<comment type="caution">
    <text evidence="1">The sequence shown here is derived from an EMBL/GenBank/DDBJ whole genome shotgun (WGS) entry which is preliminary data.</text>
</comment>
<reference evidence="1 2" key="1">
    <citation type="submission" date="2024-08" db="EMBL/GenBank/DDBJ databases">
        <authorList>
            <person name="Ishaq N."/>
        </authorList>
    </citation>
    <scope>NUCLEOTIDE SEQUENCE [LARGE SCALE GENOMIC DNA]</scope>
    <source>
        <strain evidence="1 2">DSM 18651</strain>
    </source>
</reference>
<evidence type="ECO:0000313" key="2">
    <source>
        <dbReference type="Proteomes" id="UP001569428"/>
    </source>
</evidence>
<dbReference type="InterPro" id="IPR010323">
    <property type="entry name" value="DUF924"/>
</dbReference>
<dbReference type="Proteomes" id="UP001569428">
    <property type="component" value="Unassembled WGS sequence"/>
</dbReference>
<name>A0ABV4NVP0_9GAMM</name>
<proteinExistence type="predicted"/>
<dbReference type="Gene3D" id="1.25.40.10">
    <property type="entry name" value="Tetratricopeptide repeat domain"/>
    <property type="match status" value="1"/>
</dbReference>
<organism evidence="1 2">
    <name type="scientific">Microbulbifer epialgicus</name>
    <dbReference type="NCBI Taxonomy" id="393907"/>
    <lineage>
        <taxon>Bacteria</taxon>
        <taxon>Pseudomonadati</taxon>
        <taxon>Pseudomonadota</taxon>
        <taxon>Gammaproteobacteria</taxon>
        <taxon>Cellvibrionales</taxon>
        <taxon>Microbulbiferaceae</taxon>
        <taxon>Microbulbifer</taxon>
    </lineage>
</organism>
<keyword evidence="2" id="KW-1185">Reference proteome</keyword>
<dbReference type="SUPFAM" id="SSF48452">
    <property type="entry name" value="TPR-like"/>
    <property type="match status" value="1"/>
</dbReference>
<gene>
    <name evidence="1" type="ORF">ACCI49_04005</name>
</gene>
<dbReference type="Gene3D" id="1.20.58.320">
    <property type="entry name" value="TPR-like"/>
    <property type="match status" value="1"/>
</dbReference>
<accession>A0ABV4NVP0</accession>
<protein>
    <submittedName>
        <fullName evidence="1">DUF924 family protein</fullName>
    </submittedName>
</protein>